<dbReference type="PANTHER" id="PTHR14187">
    <property type="entry name" value="ALPHA KINASE/ELONGATION FACTOR 2 KINASE"/>
    <property type="match status" value="1"/>
</dbReference>
<gene>
    <name evidence="1" type="ORF">SELMODRAFT_421720</name>
</gene>
<evidence type="ECO:0000313" key="2">
    <source>
        <dbReference type="Proteomes" id="UP000001514"/>
    </source>
</evidence>
<dbReference type="InParanoid" id="D8SG58"/>
<protein>
    <submittedName>
        <fullName evidence="1">Uncharacterized protein</fullName>
    </submittedName>
</protein>
<dbReference type="EMBL" id="GL377618">
    <property type="protein sequence ID" value="EFJ16626.1"/>
    <property type="molecule type" value="Genomic_DNA"/>
</dbReference>
<sequence>MTGQMRAGPTVRRKPACSTHKRGNFSWGWSALKAYSDALQASSNRGELGFFVTKFKHMLEDGELAKSTLKGLPDWLSVEKLIVDYIWFIGRHLRQLWIELAGGRDVRKESRDWGSSSIPLRIVLEPEAASFYCQRQLRDTVALKKGDRLADLTVQADVNWDALTLYGFITRSDINEIGKLLVDMMDTKIEETYKYYLD</sequence>
<proteinExistence type="predicted"/>
<dbReference type="AlphaFoldDB" id="D8SG58"/>
<name>D8SG58_SELML</name>
<dbReference type="HOGENOM" id="CLU_1380189_0_0_1"/>
<dbReference type="PANTHER" id="PTHR14187:SF5">
    <property type="entry name" value="HEAT SHOCK 70 KDA PROTEIN 12A"/>
    <property type="match status" value="1"/>
</dbReference>
<reference evidence="1 2" key="1">
    <citation type="journal article" date="2011" name="Science">
        <title>The Selaginella genome identifies genetic changes associated with the evolution of vascular plants.</title>
        <authorList>
            <person name="Banks J.A."/>
            <person name="Nishiyama T."/>
            <person name="Hasebe M."/>
            <person name="Bowman J.L."/>
            <person name="Gribskov M."/>
            <person name="dePamphilis C."/>
            <person name="Albert V.A."/>
            <person name="Aono N."/>
            <person name="Aoyama T."/>
            <person name="Ambrose B.A."/>
            <person name="Ashton N.W."/>
            <person name="Axtell M.J."/>
            <person name="Barker E."/>
            <person name="Barker M.S."/>
            <person name="Bennetzen J.L."/>
            <person name="Bonawitz N.D."/>
            <person name="Chapple C."/>
            <person name="Cheng C."/>
            <person name="Correa L.G."/>
            <person name="Dacre M."/>
            <person name="DeBarry J."/>
            <person name="Dreyer I."/>
            <person name="Elias M."/>
            <person name="Engstrom E.M."/>
            <person name="Estelle M."/>
            <person name="Feng L."/>
            <person name="Finet C."/>
            <person name="Floyd S.K."/>
            <person name="Frommer W.B."/>
            <person name="Fujita T."/>
            <person name="Gramzow L."/>
            <person name="Gutensohn M."/>
            <person name="Harholt J."/>
            <person name="Hattori M."/>
            <person name="Heyl A."/>
            <person name="Hirai T."/>
            <person name="Hiwatashi Y."/>
            <person name="Ishikawa M."/>
            <person name="Iwata M."/>
            <person name="Karol K.G."/>
            <person name="Koehler B."/>
            <person name="Kolukisaoglu U."/>
            <person name="Kubo M."/>
            <person name="Kurata T."/>
            <person name="Lalonde S."/>
            <person name="Li K."/>
            <person name="Li Y."/>
            <person name="Litt A."/>
            <person name="Lyons E."/>
            <person name="Manning G."/>
            <person name="Maruyama T."/>
            <person name="Michael T.P."/>
            <person name="Mikami K."/>
            <person name="Miyazaki S."/>
            <person name="Morinaga S."/>
            <person name="Murata T."/>
            <person name="Mueller-Roeber B."/>
            <person name="Nelson D.R."/>
            <person name="Obara M."/>
            <person name="Oguri Y."/>
            <person name="Olmstead R.G."/>
            <person name="Onodera N."/>
            <person name="Petersen B.L."/>
            <person name="Pils B."/>
            <person name="Prigge M."/>
            <person name="Rensing S.A."/>
            <person name="Riano-Pachon D.M."/>
            <person name="Roberts A.W."/>
            <person name="Sato Y."/>
            <person name="Scheller H.V."/>
            <person name="Schulz B."/>
            <person name="Schulz C."/>
            <person name="Shakirov E.V."/>
            <person name="Shibagaki N."/>
            <person name="Shinohara N."/>
            <person name="Shippen D.E."/>
            <person name="Soerensen I."/>
            <person name="Sotooka R."/>
            <person name="Sugimoto N."/>
            <person name="Sugita M."/>
            <person name="Sumikawa N."/>
            <person name="Tanurdzic M."/>
            <person name="Theissen G."/>
            <person name="Ulvskov P."/>
            <person name="Wakazuki S."/>
            <person name="Weng J.K."/>
            <person name="Willats W.W."/>
            <person name="Wipf D."/>
            <person name="Wolf P.G."/>
            <person name="Yang L."/>
            <person name="Zimmer A.D."/>
            <person name="Zhu Q."/>
            <person name="Mitros T."/>
            <person name="Hellsten U."/>
            <person name="Loque D."/>
            <person name="Otillar R."/>
            <person name="Salamov A."/>
            <person name="Schmutz J."/>
            <person name="Shapiro H."/>
            <person name="Lindquist E."/>
            <person name="Lucas S."/>
            <person name="Rokhsar D."/>
            <person name="Grigoriev I.V."/>
        </authorList>
    </citation>
    <scope>NUCLEOTIDE SEQUENCE [LARGE SCALE GENOMIC DNA]</scope>
</reference>
<dbReference type="Gramene" id="EFJ16626">
    <property type="protein sequence ID" value="EFJ16626"/>
    <property type="gene ID" value="SELMODRAFT_421720"/>
</dbReference>
<evidence type="ECO:0000313" key="1">
    <source>
        <dbReference type="EMBL" id="EFJ16626.1"/>
    </source>
</evidence>
<keyword evidence="2" id="KW-1185">Reference proteome</keyword>
<organism evidence="2">
    <name type="scientific">Selaginella moellendorffii</name>
    <name type="common">Spikemoss</name>
    <dbReference type="NCBI Taxonomy" id="88036"/>
    <lineage>
        <taxon>Eukaryota</taxon>
        <taxon>Viridiplantae</taxon>
        <taxon>Streptophyta</taxon>
        <taxon>Embryophyta</taxon>
        <taxon>Tracheophyta</taxon>
        <taxon>Lycopodiopsida</taxon>
        <taxon>Selaginellales</taxon>
        <taxon>Selaginellaceae</taxon>
        <taxon>Selaginella</taxon>
    </lineage>
</organism>
<accession>D8SG58</accession>
<dbReference type="KEGG" id="smo:SELMODRAFT_421720"/>
<dbReference type="Proteomes" id="UP000001514">
    <property type="component" value="Unassembled WGS sequence"/>
</dbReference>